<dbReference type="Gene3D" id="3.40.1690.10">
    <property type="entry name" value="secretion proteins EscU"/>
    <property type="match status" value="1"/>
</dbReference>
<accession>A0ABY8E7Y0</accession>
<reference evidence="1 2" key="1">
    <citation type="submission" date="2023-03" db="EMBL/GenBank/DDBJ databases">
        <title>Complete genome sequence of Tepidibacter sp. SWIR-1, isolated from a deep-sea hydrothermal vent.</title>
        <authorList>
            <person name="Li X."/>
        </authorList>
    </citation>
    <scope>NUCLEOTIDE SEQUENCE [LARGE SCALE GENOMIC DNA]</scope>
    <source>
        <strain evidence="1 2">SWIR-1</strain>
    </source>
</reference>
<organism evidence="1 2">
    <name type="scientific">Tepidibacter hydrothermalis</name>
    <dbReference type="NCBI Taxonomy" id="3036126"/>
    <lineage>
        <taxon>Bacteria</taxon>
        <taxon>Bacillati</taxon>
        <taxon>Bacillota</taxon>
        <taxon>Clostridia</taxon>
        <taxon>Peptostreptococcales</taxon>
        <taxon>Peptostreptococcaceae</taxon>
        <taxon>Tepidibacter</taxon>
    </lineage>
</organism>
<dbReference type="SUPFAM" id="SSF160544">
    <property type="entry name" value="EscU C-terminal domain-like"/>
    <property type="match status" value="1"/>
</dbReference>
<evidence type="ECO:0000313" key="1">
    <source>
        <dbReference type="EMBL" id="WFD08964.1"/>
    </source>
</evidence>
<dbReference type="InterPro" id="IPR006135">
    <property type="entry name" value="T3SS_substrate_exporter"/>
</dbReference>
<dbReference type="Pfam" id="PF01312">
    <property type="entry name" value="Bac_export_2"/>
    <property type="match status" value="1"/>
</dbReference>
<dbReference type="Proteomes" id="UP001222800">
    <property type="component" value="Chromosome"/>
</dbReference>
<dbReference type="PRINTS" id="PR00950">
    <property type="entry name" value="TYPE3IMSPROT"/>
</dbReference>
<dbReference type="RefSeq" id="WP_277730883.1">
    <property type="nucleotide sequence ID" value="NZ_CP120733.1"/>
</dbReference>
<dbReference type="PANTHER" id="PTHR30531">
    <property type="entry name" value="FLAGELLAR BIOSYNTHETIC PROTEIN FLHB"/>
    <property type="match status" value="1"/>
</dbReference>
<dbReference type="PANTHER" id="PTHR30531:SF12">
    <property type="entry name" value="FLAGELLAR BIOSYNTHETIC PROTEIN FLHB"/>
    <property type="match status" value="1"/>
</dbReference>
<evidence type="ECO:0000313" key="2">
    <source>
        <dbReference type="Proteomes" id="UP001222800"/>
    </source>
</evidence>
<protein>
    <submittedName>
        <fullName evidence="1">EscU/YscU/HrcU family type III secretion system export apparatus switch protein</fullName>
    </submittedName>
</protein>
<proteinExistence type="predicted"/>
<name>A0ABY8E7Y0_9FIRM</name>
<gene>
    <name evidence="1" type="ORF">P4S50_11250</name>
</gene>
<dbReference type="EMBL" id="CP120733">
    <property type="protein sequence ID" value="WFD08964.1"/>
    <property type="molecule type" value="Genomic_DNA"/>
</dbReference>
<sequence length="90" mass="10036">MNLNKGIKIATALKYNVDKDDAPKLIGKGKGKIADKILETAKENNIPIYKDDKLAKQLEHLELGQEIPQELYEAVAEILIFISDIDSKTV</sequence>
<dbReference type="InterPro" id="IPR029025">
    <property type="entry name" value="T3SS_substrate_exporter_C"/>
</dbReference>
<keyword evidence="2" id="KW-1185">Reference proteome</keyword>